<proteinExistence type="predicted"/>
<gene>
    <name evidence="4" type="ORF">JOC73_001797</name>
</gene>
<dbReference type="Gene3D" id="3.40.50.920">
    <property type="match status" value="1"/>
</dbReference>
<reference evidence="4 5" key="1">
    <citation type="submission" date="2021-01" db="EMBL/GenBank/DDBJ databases">
        <title>Genomic Encyclopedia of Type Strains, Phase IV (KMG-IV): sequencing the most valuable type-strain genomes for metagenomic binning, comparative biology and taxonomic classification.</title>
        <authorList>
            <person name="Goeker M."/>
        </authorList>
    </citation>
    <scope>NUCLEOTIDE SEQUENCE [LARGE SCALE GENOMIC DNA]</scope>
    <source>
        <strain evidence="4 5">DSM 25890</strain>
    </source>
</reference>
<dbReference type="PANTHER" id="PTHR32154:SF20">
    <property type="entry name" value="2-OXOGLUTARATE OXIDOREDUCTASE SUBUNIT KORA"/>
    <property type="match status" value="1"/>
</dbReference>
<dbReference type="SUPFAM" id="SSF52518">
    <property type="entry name" value="Thiamin diphosphate-binding fold (THDP-binding)"/>
    <property type="match status" value="1"/>
</dbReference>
<organism evidence="4 5">
    <name type="scientific">Alkaliphilus hydrothermalis</name>
    <dbReference type="NCBI Taxonomy" id="1482730"/>
    <lineage>
        <taxon>Bacteria</taxon>
        <taxon>Bacillati</taxon>
        <taxon>Bacillota</taxon>
        <taxon>Clostridia</taxon>
        <taxon>Peptostreptococcales</taxon>
        <taxon>Natronincolaceae</taxon>
        <taxon>Alkaliphilus</taxon>
    </lineage>
</organism>
<dbReference type="InterPro" id="IPR050722">
    <property type="entry name" value="Pyruvate:ferred/Flavod_OxRd"/>
</dbReference>
<dbReference type="NCBIfam" id="TIGR03710">
    <property type="entry name" value="OAFO_sf"/>
    <property type="match status" value="1"/>
</dbReference>
<feature type="domain" description="Pyruvate/ketoisovalerate oxidoreductase catalytic" evidence="2">
    <location>
        <begin position="14"/>
        <end position="173"/>
    </location>
</feature>
<dbReference type="InterPro" id="IPR002869">
    <property type="entry name" value="Pyrv_flavodox_OxRed_cen"/>
</dbReference>
<evidence type="ECO:0000259" key="2">
    <source>
        <dbReference type="Pfam" id="PF01558"/>
    </source>
</evidence>
<dbReference type="Gene3D" id="3.40.50.970">
    <property type="match status" value="1"/>
</dbReference>
<accession>A0ABS2NQL7</accession>
<protein>
    <submittedName>
        <fullName evidence="4">2-oxoglutarate ferredoxin oxidoreductase subunit alpha</fullName>
        <ecNumber evidence="4">1.2.7.11</ecNumber>
        <ecNumber evidence="4">1.2.7.3</ecNumber>
    </submittedName>
</protein>
<dbReference type="CDD" id="cd07034">
    <property type="entry name" value="TPP_PYR_PFOR_IOR-alpha_like"/>
    <property type="match status" value="1"/>
</dbReference>
<dbReference type="RefSeq" id="WP_204402192.1">
    <property type="nucleotide sequence ID" value="NZ_JAFBEE010000010.1"/>
</dbReference>
<sequence>MNKSMSLLIGGIQGEGVISTGVSLMKALSSLGYYVYEKRDFSSRIKGGNSAITIHAGIEKKLWVEDQVKVIIALDDDTVKKYYHLLSSDGIIFYDAALTLDFQLPEKIKLIPLPITEIAKASGATLMKNTSAMGFISALLGITADNVTSAIKNKYKHKGEEIINKNITVLKNVFQYAQENLKEYQTLKLTPANKISRPLMMGNDAISLGALAAGCRFIASYPITPASEVMENLSKLLPKHGGVALQVEDEIAAVNMIIGASYGGTRSMTATSGPGLSLMMEGIGLAGMTETPIVIVDAQRSGPSTGLPTKHEQSDLIGLYFGGHGEYPSIILTPTSVEDCFYATMRAFNLAEEYQCPVFLLSDLSMSLSHQTIDELEPHRIQINRGKLYQPNTGQEEYKRYQLTEDDISPRALPGTAGGLHHTTGLEHNELGFPNDQPGNRRNMMDKRMKKTAPLQENEEIIIHSHQRDVLFLSFGSTYGVIKGAMEIAEEPLDYGYIQMIKPLPTQQLKRILEKYKHVVIVENNYSQQLATIIKSELGYHEKIHSLTKYDGTPFTLNEIITEMGGWI</sequence>
<dbReference type="InterPro" id="IPR022367">
    <property type="entry name" value="2-oxoacid/accept_OxRdtase_asu"/>
</dbReference>
<feature type="domain" description="Pyruvate flavodoxin/ferredoxin oxidoreductase pyrimidine binding" evidence="3">
    <location>
        <begin position="209"/>
        <end position="444"/>
    </location>
</feature>
<dbReference type="GO" id="GO:0047553">
    <property type="term" value="F:2-oxoglutarate synthase activity"/>
    <property type="evidence" value="ECO:0007669"/>
    <property type="project" value="UniProtKB-EC"/>
</dbReference>
<dbReference type="SUPFAM" id="SSF52922">
    <property type="entry name" value="TK C-terminal domain-like"/>
    <property type="match status" value="1"/>
</dbReference>
<dbReference type="InterPro" id="IPR019752">
    <property type="entry name" value="Pyrv/ketoisovalerate_OxRed_cat"/>
</dbReference>
<dbReference type="Proteomes" id="UP001314796">
    <property type="component" value="Unassembled WGS sequence"/>
</dbReference>
<evidence type="ECO:0000256" key="1">
    <source>
        <dbReference type="ARBA" id="ARBA00023002"/>
    </source>
</evidence>
<name>A0ABS2NQL7_9FIRM</name>
<dbReference type="Pfam" id="PF01855">
    <property type="entry name" value="POR_N"/>
    <property type="match status" value="1"/>
</dbReference>
<evidence type="ECO:0000313" key="5">
    <source>
        <dbReference type="Proteomes" id="UP001314796"/>
    </source>
</evidence>
<dbReference type="InterPro" id="IPR029061">
    <property type="entry name" value="THDP-binding"/>
</dbReference>
<dbReference type="EC" id="1.2.7.3" evidence="4"/>
<dbReference type="Gene3D" id="3.40.920.10">
    <property type="entry name" value="Pyruvate-ferredoxin oxidoreductase, PFOR, domain III"/>
    <property type="match status" value="1"/>
</dbReference>
<comment type="caution">
    <text evidence="4">The sequence shown here is derived from an EMBL/GenBank/DDBJ whole genome shotgun (WGS) entry which is preliminary data.</text>
</comment>
<dbReference type="Pfam" id="PF01558">
    <property type="entry name" value="POR"/>
    <property type="match status" value="1"/>
</dbReference>
<evidence type="ECO:0000259" key="3">
    <source>
        <dbReference type="Pfam" id="PF01855"/>
    </source>
</evidence>
<keyword evidence="5" id="KW-1185">Reference proteome</keyword>
<dbReference type="InterPro" id="IPR009014">
    <property type="entry name" value="Transketo_C/PFOR_II"/>
</dbReference>
<dbReference type="SUPFAM" id="SSF53323">
    <property type="entry name" value="Pyruvate-ferredoxin oxidoreductase, PFOR, domain III"/>
    <property type="match status" value="1"/>
</dbReference>
<evidence type="ECO:0000313" key="4">
    <source>
        <dbReference type="EMBL" id="MBM7615235.1"/>
    </source>
</evidence>
<dbReference type="EC" id="1.2.7.11" evidence="4"/>
<keyword evidence="1 4" id="KW-0560">Oxidoreductase</keyword>
<dbReference type="InterPro" id="IPR002880">
    <property type="entry name" value="Pyrv_Fd/Flavodoxin_OxRdtase_N"/>
</dbReference>
<dbReference type="PANTHER" id="PTHR32154">
    <property type="entry name" value="PYRUVATE-FLAVODOXIN OXIDOREDUCTASE-RELATED"/>
    <property type="match status" value="1"/>
</dbReference>
<dbReference type="EMBL" id="JAFBEE010000010">
    <property type="protein sequence ID" value="MBM7615235.1"/>
    <property type="molecule type" value="Genomic_DNA"/>
</dbReference>